<dbReference type="AlphaFoldDB" id="A0A8J2HQX2"/>
<dbReference type="InterPro" id="IPR042415">
    <property type="entry name" value="CNPY"/>
</dbReference>
<dbReference type="GO" id="GO:0005783">
    <property type="term" value="C:endoplasmic reticulum"/>
    <property type="evidence" value="ECO:0007669"/>
    <property type="project" value="TreeGrafter"/>
</dbReference>
<dbReference type="Pfam" id="PF11938">
    <property type="entry name" value="DUF3456"/>
    <property type="match status" value="1"/>
</dbReference>
<feature type="signal peptide" evidence="3">
    <location>
        <begin position="1"/>
        <end position="19"/>
    </location>
</feature>
<reference evidence="5" key="1">
    <citation type="submission" date="2021-04" db="EMBL/GenBank/DDBJ databases">
        <authorList>
            <person name="Chebbi M.A.C M."/>
        </authorList>
    </citation>
    <scope>NUCLEOTIDE SEQUENCE</scope>
</reference>
<evidence type="ECO:0000259" key="4">
    <source>
        <dbReference type="Pfam" id="PF11938"/>
    </source>
</evidence>
<dbReference type="PANTHER" id="PTHR13341:SF2">
    <property type="entry name" value="PROTEIN SEELE"/>
    <property type="match status" value="1"/>
</dbReference>
<keyword evidence="6" id="KW-1185">Reference proteome</keyword>
<dbReference type="Proteomes" id="UP000786811">
    <property type="component" value="Unassembled WGS sequence"/>
</dbReference>
<dbReference type="InterPro" id="IPR021852">
    <property type="entry name" value="DUF3456"/>
</dbReference>
<accession>A0A8J2HQX2</accession>
<dbReference type="OrthoDB" id="192915at2759"/>
<evidence type="ECO:0000313" key="6">
    <source>
        <dbReference type="Proteomes" id="UP000786811"/>
    </source>
</evidence>
<evidence type="ECO:0000256" key="2">
    <source>
        <dbReference type="SAM" id="MobiDB-lite"/>
    </source>
</evidence>
<protein>
    <submittedName>
        <fullName evidence="5">Similar to sel: Protein seele (Drosophila melanogaster)</fullName>
    </submittedName>
</protein>
<organism evidence="5 6">
    <name type="scientific">Cotesia congregata</name>
    <name type="common">Parasitoid wasp</name>
    <name type="synonym">Apanteles congregatus</name>
    <dbReference type="NCBI Taxonomy" id="51543"/>
    <lineage>
        <taxon>Eukaryota</taxon>
        <taxon>Metazoa</taxon>
        <taxon>Ecdysozoa</taxon>
        <taxon>Arthropoda</taxon>
        <taxon>Hexapoda</taxon>
        <taxon>Insecta</taxon>
        <taxon>Pterygota</taxon>
        <taxon>Neoptera</taxon>
        <taxon>Endopterygota</taxon>
        <taxon>Hymenoptera</taxon>
        <taxon>Apocrita</taxon>
        <taxon>Ichneumonoidea</taxon>
        <taxon>Braconidae</taxon>
        <taxon>Microgastrinae</taxon>
        <taxon>Cotesia</taxon>
    </lineage>
</organism>
<dbReference type="Gene3D" id="1.10.225.10">
    <property type="entry name" value="Saposin-like"/>
    <property type="match status" value="1"/>
</dbReference>
<evidence type="ECO:0000256" key="1">
    <source>
        <dbReference type="ARBA" id="ARBA00007285"/>
    </source>
</evidence>
<comment type="caution">
    <text evidence="5">The sequence shown here is derived from an EMBL/GenBank/DDBJ whole genome shotgun (WGS) entry which is preliminary data.</text>
</comment>
<gene>
    <name evidence="5" type="ORF">HICCMSTLAB_LOCUS11561</name>
</gene>
<proteinExistence type="inferred from homology"/>
<feature type="region of interest" description="Disordered" evidence="2">
    <location>
        <begin position="182"/>
        <end position="202"/>
    </location>
</feature>
<comment type="similarity">
    <text evidence="1">Belongs to the canopy family.</text>
</comment>
<feature type="chain" id="PRO_5035155995" evidence="3">
    <location>
        <begin position="20"/>
        <end position="202"/>
    </location>
</feature>
<keyword evidence="3" id="KW-0732">Signal</keyword>
<evidence type="ECO:0000313" key="5">
    <source>
        <dbReference type="EMBL" id="CAG5103541.1"/>
    </source>
</evidence>
<name>A0A8J2HQX2_COTCN</name>
<feature type="domain" description="DUF3456" evidence="4">
    <location>
        <begin position="34"/>
        <end position="178"/>
    </location>
</feature>
<sequence length="202" mass="22796">MRLNIFMVVLLFFIVAINAQYDFDTSEVHADELKCVVCRATIKEIENALAEIDPSRQIEVGSRIDAHGNMVNKKVPMIESETHFSEILENVCAKLDDYVRARYKSNKKLTILNLISPSGGMNPDMGKVNIVQDSDLNKSLRFTCEEIIDDNEDYITSIFKKGSSDTVNHICTRSLSLCEDLDADSETDDKDGDDYEDAKDEL</sequence>
<dbReference type="EMBL" id="CAJNRD030001123">
    <property type="protein sequence ID" value="CAG5103541.1"/>
    <property type="molecule type" value="Genomic_DNA"/>
</dbReference>
<dbReference type="PANTHER" id="PTHR13341">
    <property type="entry name" value="MIR-INTERACTING SAPOSIN-LIKE PROTEIN"/>
    <property type="match status" value="1"/>
</dbReference>
<evidence type="ECO:0000256" key="3">
    <source>
        <dbReference type="SAM" id="SignalP"/>
    </source>
</evidence>